<evidence type="ECO:0008006" key="4">
    <source>
        <dbReference type="Google" id="ProtNLM"/>
    </source>
</evidence>
<dbReference type="EMBL" id="JBBWRZ010000007">
    <property type="protein sequence ID" value="KAK8232146.1"/>
    <property type="molecule type" value="Genomic_DNA"/>
</dbReference>
<proteinExistence type="predicted"/>
<dbReference type="Proteomes" id="UP001492380">
    <property type="component" value="Unassembled WGS sequence"/>
</dbReference>
<feature type="compositionally biased region" description="Gly residues" evidence="1">
    <location>
        <begin position="615"/>
        <end position="625"/>
    </location>
</feature>
<name>A0ABR1YK87_9PEZI</name>
<gene>
    <name evidence="2" type="ORF">HDK90DRAFT_512103</name>
</gene>
<feature type="region of interest" description="Disordered" evidence="1">
    <location>
        <begin position="221"/>
        <end position="276"/>
    </location>
</feature>
<accession>A0ABR1YK87</accession>
<feature type="compositionally biased region" description="Polar residues" evidence="1">
    <location>
        <begin position="508"/>
        <end position="518"/>
    </location>
</feature>
<feature type="compositionally biased region" description="Low complexity" evidence="1">
    <location>
        <begin position="230"/>
        <end position="250"/>
    </location>
</feature>
<feature type="region of interest" description="Disordered" evidence="1">
    <location>
        <begin position="613"/>
        <end position="640"/>
    </location>
</feature>
<feature type="region of interest" description="Disordered" evidence="1">
    <location>
        <begin position="375"/>
        <end position="533"/>
    </location>
</feature>
<organism evidence="2 3">
    <name type="scientific">Phyllosticta capitalensis</name>
    <dbReference type="NCBI Taxonomy" id="121624"/>
    <lineage>
        <taxon>Eukaryota</taxon>
        <taxon>Fungi</taxon>
        <taxon>Dikarya</taxon>
        <taxon>Ascomycota</taxon>
        <taxon>Pezizomycotina</taxon>
        <taxon>Dothideomycetes</taxon>
        <taxon>Dothideomycetes incertae sedis</taxon>
        <taxon>Botryosphaeriales</taxon>
        <taxon>Phyllostictaceae</taxon>
        <taxon>Phyllosticta</taxon>
    </lineage>
</organism>
<protein>
    <recommendedName>
        <fullName evidence="4">DNA (cytosine-5)-methyltransferase 1 replication foci domain-containing protein</fullName>
    </recommendedName>
</protein>
<evidence type="ECO:0000313" key="2">
    <source>
        <dbReference type="EMBL" id="KAK8232146.1"/>
    </source>
</evidence>
<evidence type="ECO:0000256" key="1">
    <source>
        <dbReference type="SAM" id="MobiDB-lite"/>
    </source>
</evidence>
<feature type="compositionally biased region" description="Low complexity" evidence="1">
    <location>
        <begin position="626"/>
        <end position="640"/>
    </location>
</feature>
<reference evidence="2 3" key="1">
    <citation type="submission" date="2024-04" db="EMBL/GenBank/DDBJ databases">
        <title>Phyllosticta paracitricarpa is synonymous to the EU quarantine fungus P. citricarpa based on phylogenomic analyses.</title>
        <authorList>
            <consortium name="Lawrence Berkeley National Laboratory"/>
            <person name="Van Ingen-Buijs V.A."/>
            <person name="Van Westerhoven A.C."/>
            <person name="Haridas S."/>
            <person name="Skiadas P."/>
            <person name="Martin F."/>
            <person name="Groenewald J.Z."/>
            <person name="Crous P.W."/>
            <person name="Seidl M.F."/>
        </authorList>
    </citation>
    <scope>NUCLEOTIDE SEQUENCE [LARGE SCALE GENOMIC DNA]</scope>
    <source>
        <strain evidence="2 3">CBS 123374</strain>
    </source>
</reference>
<feature type="compositionally biased region" description="Polar residues" evidence="1">
    <location>
        <begin position="390"/>
        <end position="400"/>
    </location>
</feature>
<evidence type="ECO:0000313" key="3">
    <source>
        <dbReference type="Proteomes" id="UP001492380"/>
    </source>
</evidence>
<comment type="caution">
    <text evidence="2">The sequence shown here is derived from an EMBL/GenBank/DDBJ whole genome shotgun (WGS) entry which is preliminary data.</text>
</comment>
<keyword evidence="3" id="KW-1185">Reference proteome</keyword>
<sequence length="640" mass="71059">MPVHESEVLKPHDPAITDDNEWPEFVLSNAEVRDVETNAISTLLHADTLTPVNVTGRLEPVDADLAHLLINSQPRGTQLVVRNVTRFAYGQYEDGEVAIWAAGEAGWYKIKPSRSFRSIFEGMVDAIDVLYYLADVYREGDLDGSAKGIFNRLAKERPEKYQNARAAKQMIYGHREFLILSMLTGKELDDPPWIYTDIFLHLKAEFPDDYADMVRKKAGKKRIERKQRAKSSSQTKTAAAAQDVEMADAPAARKESARPTPISSAPSKKDGPPKKDNNWWETKVLWELVQKANDQRILPHDDLSIDNSAKVMVRRYEVDDEAVAADYFRAHASNLMWMMANKRKSAVAWTETVLYTELSTARLAPAALKRASELKVRRRRDPLPDPAPNLQATTGTGIESSSEEDIAEVRRRARKGRSSILRPKSSANYSGKGASGGKSHHRSSGEENGGDSDDAGLLSPNKRKSQNDWETSQRKRSQVRTAQGLSPPESDQEDSKEKLPLRWKTPVANRSSRASTPLGSFLPSLKSEAPPSVEANSPGDIWRCTVDGCVHKVYGASTEPSQAMIAEHLDQHDNKRKEAIDLVKSEELRSNLPVTNLIKRIREMADSQQSMLQLGLGGSSNGAGGPSAPSSLPQPIQRHF</sequence>
<feature type="compositionally biased region" description="Basic and acidic residues" evidence="1">
    <location>
        <begin position="267"/>
        <end position="276"/>
    </location>
</feature>